<accession>A0A0K1PLW0</accession>
<dbReference type="STRING" id="1391654.AKJ09_01174"/>
<keyword evidence="3" id="KW-1185">Reference proteome</keyword>
<protein>
    <submittedName>
        <fullName evidence="2">Uncharacterized protein</fullName>
    </submittedName>
</protein>
<gene>
    <name evidence="2" type="ORF">AKJ09_01174</name>
</gene>
<name>A0A0K1PLW0_9BACT</name>
<organism evidence="2 3">
    <name type="scientific">Labilithrix luteola</name>
    <dbReference type="NCBI Taxonomy" id="1391654"/>
    <lineage>
        <taxon>Bacteria</taxon>
        <taxon>Pseudomonadati</taxon>
        <taxon>Myxococcota</taxon>
        <taxon>Polyangia</taxon>
        <taxon>Polyangiales</taxon>
        <taxon>Labilitrichaceae</taxon>
        <taxon>Labilithrix</taxon>
    </lineage>
</organism>
<evidence type="ECO:0000313" key="2">
    <source>
        <dbReference type="EMBL" id="AKU94510.1"/>
    </source>
</evidence>
<feature type="compositionally biased region" description="Basic and acidic residues" evidence="1">
    <location>
        <begin position="250"/>
        <end position="259"/>
    </location>
</feature>
<evidence type="ECO:0000313" key="3">
    <source>
        <dbReference type="Proteomes" id="UP000064967"/>
    </source>
</evidence>
<dbReference type="AlphaFoldDB" id="A0A0K1PLW0"/>
<reference evidence="2 3" key="1">
    <citation type="submission" date="2015-08" db="EMBL/GenBank/DDBJ databases">
        <authorList>
            <person name="Babu N.S."/>
            <person name="Beckwith C.J."/>
            <person name="Beseler K.G."/>
            <person name="Brison A."/>
            <person name="Carone J.V."/>
            <person name="Caskin T.P."/>
            <person name="Diamond M."/>
            <person name="Durham M.E."/>
            <person name="Foxe J.M."/>
            <person name="Go M."/>
            <person name="Henderson B.A."/>
            <person name="Jones I.B."/>
            <person name="McGettigan J.A."/>
            <person name="Micheletti S.J."/>
            <person name="Nasrallah M.E."/>
            <person name="Ortiz D."/>
            <person name="Piller C.R."/>
            <person name="Privatt S.R."/>
            <person name="Schneider S.L."/>
            <person name="Sharp S."/>
            <person name="Smith T.C."/>
            <person name="Stanton J.D."/>
            <person name="Ullery H.E."/>
            <person name="Wilson R.J."/>
            <person name="Serrano M.G."/>
            <person name="Buck G."/>
            <person name="Lee V."/>
            <person name="Wang Y."/>
            <person name="Carvalho R."/>
            <person name="Voegtly L."/>
            <person name="Shi R."/>
            <person name="Duckworth R."/>
            <person name="Johnson A."/>
            <person name="Loviza R."/>
            <person name="Walstead R."/>
            <person name="Shah Z."/>
            <person name="Kiflezghi M."/>
            <person name="Wade K."/>
            <person name="Ball S.L."/>
            <person name="Bradley K.W."/>
            <person name="Asai D.J."/>
            <person name="Bowman C.A."/>
            <person name="Russell D.A."/>
            <person name="Pope W.H."/>
            <person name="Jacobs-Sera D."/>
            <person name="Hendrix R.W."/>
            <person name="Hatfull G.F."/>
        </authorList>
    </citation>
    <scope>NUCLEOTIDE SEQUENCE [LARGE SCALE GENOMIC DNA]</scope>
    <source>
        <strain evidence="2 3">DSM 27648</strain>
    </source>
</reference>
<feature type="region of interest" description="Disordered" evidence="1">
    <location>
        <begin position="239"/>
        <end position="259"/>
    </location>
</feature>
<feature type="compositionally biased region" description="Basic and acidic residues" evidence="1">
    <location>
        <begin position="31"/>
        <end position="57"/>
    </location>
</feature>
<dbReference type="Proteomes" id="UP000064967">
    <property type="component" value="Chromosome"/>
</dbReference>
<dbReference type="EMBL" id="CP012333">
    <property type="protein sequence ID" value="AKU94510.1"/>
    <property type="molecule type" value="Genomic_DNA"/>
</dbReference>
<proteinExistence type="predicted"/>
<feature type="region of interest" description="Disordered" evidence="1">
    <location>
        <begin position="24"/>
        <end position="81"/>
    </location>
</feature>
<dbReference type="KEGG" id="llu:AKJ09_01174"/>
<evidence type="ECO:0000256" key="1">
    <source>
        <dbReference type="SAM" id="MobiDB-lite"/>
    </source>
</evidence>
<sequence length="259" mass="27794">MAEVIIPTVREYLPWHILERKLAERASGSAKRAEARAEDDVRTLTEVEAADRGEGGPRAEAPPSGIRVSDGWRTSEHDADVPPTSGIAKAAEADLTYQVYSVDDLARRRQAKEREAWLKKRETPPQFPVMSRPWALALARTIDWKKTAKKAGIVAGACSLFGFGMLTAAELTDDVRPGSSSSKAVEMGAVPQAPVARATSEVVTIPAAVPVRTIVFVPAGQSTPVPIPAVESAFEPVKAPQRVSKPTGKPKAEAEVFIP</sequence>